<dbReference type="EMBL" id="LVCN01000034">
    <property type="protein sequence ID" value="KYL33501.1"/>
    <property type="molecule type" value="Genomic_DNA"/>
</dbReference>
<comment type="caution">
    <text evidence="1">The sequence shown here is derived from an EMBL/GenBank/DDBJ whole genome shotgun (WGS) entry which is preliminary data.</text>
</comment>
<proteinExistence type="predicted"/>
<evidence type="ECO:0000313" key="1">
    <source>
        <dbReference type="EMBL" id="KYL33501.1"/>
    </source>
</evidence>
<protein>
    <submittedName>
        <fullName evidence="1">Uncharacterized protein</fullName>
    </submittedName>
</protein>
<dbReference type="Proteomes" id="UP000075763">
    <property type="component" value="Unassembled WGS sequence"/>
</dbReference>
<organism evidence="1 2">
    <name type="scientific">Pseudoalteromonas tetraodonis</name>
    <dbReference type="NCBI Taxonomy" id="43659"/>
    <lineage>
        <taxon>Bacteria</taxon>
        <taxon>Pseudomonadati</taxon>
        <taxon>Pseudomonadota</taxon>
        <taxon>Gammaproteobacteria</taxon>
        <taxon>Alteromonadales</taxon>
        <taxon>Pseudoalteromonadaceae</taxon>
        <taxon>Pseudoalteromonas</taxon>
    </lineage>
</organism>
<reference evidence="1 2" key="1">
    <citation type="submission" date="2016-03" db="EMBL/GenBank/DDBJ databases">
        <authorList>
            <person name="Zhang H."/>
            <person name="Liu R."/>
            <person name="Wang M."/>
            <person name="Wang H."/>
            <person name="Wang L."/>
            <person name="Song L."/>
        </authorList>
    </citation>
    <scope>NUCLEOTIDE SEQUENCE [LARGE SCALE GENOMIC DNA]</scope>
    <source>
        <strain evidence="1 2">DSM 16099</strain>
    </source>
</reference>
<dbReference type="AlphaFoldDB" id="A0ABD4ELA9"/>
<gene>
    <name evidence="1" type="ORF">A2I96_02190</name>
</gene>
<name>A0ABD4ELA9_9GAMM</name>
<sequence length="61" mass="6967">MPNKKIEVTEYNYSEKLETSYFNSPAENASINCTNPECNNPNVLVKFDVAQFSCSGKEKNW</sequence>
<accession>A0ABD4ELA9</accession>
<evidence type="ECO:0000313" key="2">
    <source>
        <dbReference type="Proteomes" id="UP000075763"/>
    </source>
</evidence>